<feature type="transmembrane region" description="Helical" evidence="2">
    <location>
        <begin position="42"/>
        <end position="63"/>
    </location>
</feature>
<feature type="region of interest" description="Disordered" evidence="1">
    <location>
        <begin position="73"/>
        <end position="98"/>
    </location>
</feature>
<protein>
    <submittedName>
        <fullName evidence="3">Uncharacterized protein</fullName>
    </submittedName>
</protein>
<sequence length="208" mass="22813">MENPMDDWFRNQLEEVPETVPFSTESLWKDIQTAQKTKPRPYYRWVAAACVAVLVLAGLSWFLTQPDPVAATPELAQRSTPRTTAPAKPAMPTPKRVLSVPPTLVTSRLATVTKKPALQVPVPRDSAVDVLNVTPTELIAVETPVLPLPSSVATRPVKRFRVLHANDVQAQQDAQPKLYRSEGFVRLGPPAADSAPVHTPHLSTHSQP</sequence>
<proteinExistence type="predicted"/>
<comment type="caution">
    <text evidence="3">The sequence shown here is derived from an EMBL/GenBank/DDBJ whole genome shotgun (WGS) entry which is preliminary data.</text>
</comment>
<keyword evidence="2" id="KW-0472">Membrane</keyword>
<name>A0A2S7IJ38_9BACT</name>
<keyword evidence="4" id="KW-1185">Reference proteome</keyword>
<dbReference type="Proteomes" id="UP000239590">
    <property type="component" value="Unassembled WGS sequence"/>
</dbReference>
<reference evidence="4" key="1">
    <citation type="submission" date="2018-02" db="EMBL/GenBank/DDBJ databases">
        <title>Genome sequencing of Solimonas sp. HR-BB.</title>
        <authorList>
            <person name="Lee Y."/>
            <person name="Jeon C.O."/>
        </authorList>
    </citation>
    <scope>NUCLEOTIDE SEQUENCE [LARGE SCALE GENOMIC DNA]</scope>
    <source>
        <strain evidence="4">HR-U</strain>
    </source>
</reference>
<feature type="compositionally biased region" description="Low complexity" evidence="1">
    <location>
        <begin position="80"/>
        <end position="96"/>
    </location>
</feature>
<evidence type="ECO:0000313" key="3">
    <source>
        <dbReference type="EMBL" id="PQA56292.1"/>
    </source>
</evidence>
<dbReference type="AlphaFoldDB" id="A0A2S7IJ38"/>
<evidence type="ECO:0000256" key="1">
    <source>
        <dbReference type="SAM" id="MobiDB-lite"/>
    </source>
</evidence>
<keyword evidence="2" id="KW-1133">Transmembrane helix</keyword>
<dbReference type="OrthoDB" id="947575at2"/>
<evidence type="ECO:0000313" key="4">
    <source>
        <dbReference type="Proteomes" id="UP000239590"/>
    </source>
</evidence>
<dbReference type="RefSeq" id="WP_104714827.1">
    <property type="nucleotide sequence ID" value="NZ_PTRA01000003.1"/>
</dbReference>
<evidence type="ECO:0000256" key="2">
    <source>
        <dbReference type="SAM" id="Phobius"/>
    </source>
</evidence>
<dbReference type="EMBL" id="PTRA01000003">
    <property type="protein sequence ID" value="PQA56292.1"/>
    <property type="molecule type" value="Genomic_DNA"/>
</dbReference>
<gene>
    <name evidence="3" type="ORF">C5O19_18275</name>
</gene>
<keyword evidence="2" id="KW-0812">Transmembrane</keyword>
<organism evidence="3 4">
    <name type="scientific">Siphonobacter curvatus</name>
    <dbReference type="NCBI Taxonomy" id="2094562"/>
    <lineage>
        <taxon>Bacteria</taxon>
        <taxon>Pseudomonadati</taxon>
        <taxon>Bacteroidota</taxon>
        <taxon>Cytophagia</taxon>
        <taxon>Cytophagales</taxon>
        <taxon>Cytophagaceae</taxon>
        <taxon>Siphonobacter</taxon>
    </lineage>
</organism>
<feature type="region of interest" description="Disordered" evidence="1">
    <location>
        <begin position="186"/>
        <end position="208"/>
    </location>
</feature>
<accession>A0A2S7IJ38</accession>